<organism evidence="4 5">
    <name type="scientific">Azospirillum brasilense</name>
    <dbReference type="NCBI Taxonomy" id="192"/>
    <lineage>
        <taxon>Bacteria</taxon>
        <taxon>Pseudomonadati</taxon>
        <taxon>Pseudomonadota</taxon>
        <taxon>Alphaproteobacteria</taxon>
        <taxon>Rhodospirillales</taxon>
        <taxon>Azospirillaceae</taxon>
        <taxon>Azospirillum</taxon>
    </lineage>
</organism>
<dbReference type="EMBL" id="CP032348">
    <property type="protein sequence ID" value="QCO18940.1"/>
    <property type="molecule type" value="Genomic_DNA"/>
</dbReference>
<evidence type="ECO:0000256" key="2">
    <source>
        <dbReference type="ARBA" id="ARBA00023315"/>
    </source>
</evidence>
<evidence type="ECO:0000313" key="4">
    <source>
        <dbReference type="EMBL" id="QCO18940.1"/>
    </source>
</evidence>
<feature type="domain" description="N-acetyltransferase" evidence="3">
    <location>
        <begin position="197"/>
        <end position="352"/>
    </location>
</feature>
<dbReference type="InterPro" id="IPR050832">
    <property type="entry name" value="Bact_Acetyltransf"/>
</dbReference>
<dbReference type="GO" id="GO:0016747">
    <property type="term" value="F:acyltransferase activity, transferring groups other than amino-acyl groups"/>
    <property type="evidence" value="ECO:0007669"/>
    <property type="project" value="InterPro"/>
</dbReference>
<keyword evidence="2" id="KW-0012">Acyltransferase</keyword>
<evidence type="ECO:0000313" key="5">
    <source>
        <dbReference type="Proteomes" id="UP000298693"/>
    </source>
</evidence>
<dbReference type="PROSITE" id="PS51186">
    <property type="entry name" value="GNAT"/>
    <property type="match status" value="2"/>
</dbReference>
<keyword evidence="4" id="KW-0614">Plasmid</keyword>
<geneLocation type="plasmid" evidence="4">
    <name>p4</name>
</geneLocation>
<dbReference type="Pfam" id="PF13508">
    <property type="entry name" value="Acetyltransf_7"/>
    <property type="match status" value="1"/>
</dbReference>
<gene>
    <name evidence="4" type="ORF">D3869_27165</name>
</gene>
<dbReference type="Proteomes" id="UP000298693">
    <property type="component" value="Plasmid p4"/>
</dbReference>
<dbReference type="AlphaFoldDB" id="A0A4D8RBX0"/>
<evidence type="ECO:0000259" key="3">
    <source>
        <dbReference type="PROSITE" id="PS51186"/>
    </source>
</evidence>
<feature type="domain" description="N-acetyltransferase" evidence="3">
    <location>
        <begin position="9"/>
        <end position="206"/>
    </location>
</feature>
<proteinExistence type="predicted"/>
<reference evidence="4 5" key="1">
    <citation type="submission" date="2018-09" db="EMBL/GenBank/DDBJ databases">
        <title>Whole genome based analysis of evolution and adaptive divergence in Indian and Brazilian strains of Azospirillum brasilense.</title>
        <authorList>
            <person name="Singh C."/>
            <person name="Tripathi A.K."/>
        </authorList>
    </citation>
    <scope>NUCLEOTIDE SEQUENCE [LARGE SCALE GENOMIC DNA]</scope>
    <source>
        <strain evidence="4 5">MTCC4039</strain>
        <plasmid evidence="4 5">p4</plasmid>
    </source>
</reference>
<evidence type="ECO:0000256" key="1">
    <source>
        <dbReference type="ARBA" id="ARBA00022679"/>
    </source>
</evidence>
<accession>A0A4D8RBX0</accession>
<dbReference type="SUPFAM" id="SSF55729">
    <property type="entry name" value="Acyl-CoA N-acyltransferases (Nat)"/>
    <property type="match status" value="2"/>
</dbReference>
<sequence>MTASALPAFDILPFDPHSAPPELWAERHVFRRARHAQSGADDLPPSDAWFEAIERQPSAFGRNVHWVARAEGRIVGIVYAFLPNPDQPDIRAALPHLHADGFVLKEWRRRGIGRRLLAEIHGLMTAHGKNLLTLVTEEADGHGFLRAIGADERLRSVDSRLALDSVDWAMVEDWHAAMPLAVPGLTETIHAGEVPDAEFEAILPLHNALLPDLPRDRLDQPLIPVTMAMAMEWKRNVQFQQVEHHMIVLRDADGSVIGFSDVFWHPEMTDRVHQIVTGVRRDRRGLGVGKGLKAALLRHVRSARPSVRLMITRNAATNGPMLAINRRLGYAEHKILRTHQIDVAALGAALAR</sequence>
<dbReference type="PANTHER" id="PTHR43877">
    <property type="entry name" value="AMINOALKYLPHOSPHONATE N-ACETYLTRANSFERASE-RELATED-RELATED"/>
    <property type="match status" value="1"/>
</dbReference>
<dbReference type="InterPro" id="IPR000182">
    <property type="entry name" value="GNAT_dom"/>
</dbReference>
<protein>
    <submittedName>
        <fullName evidence="4">GNAT family N-acetyltransferase</fullName>
    </submittedName>
</protein>
<keyword evidence="1 4" id="KW-0808">Transferase</keyword>
<name>A0A4D8RBX0_AZOBR</name>
<dbReference type="RefSeq" id="WP_137142855.1">
    <property type="nucleotide sequence ID" value="NZ_CP032348.1"/>
</dbReference>
<dbReference type="Gene3D" id="3.40.630.30">
    <property type="match status" value="1"/>
</dbReference>
<dbReference type="InterPro" id="IPR016181">
    <property type="entry name" value="Acyl_CoA_acyltransferase"/>
</dbReference>